<feature type="domain" description="Protein kinase" evidence="8">
    <location>
        <begin position="49"/>
        <end position="275"/>
    </location>
</feature>
<dbReference type="Proteomes" id="UP000001519">
    <property type="component" value="Chromosome 15"/>
</dbReference>
<dbReference type="Bgee" id="ENSGGOG00000042229">
    <property type="expression patterns" value="Expressed in testis and 3 other cell types or tissues"/>
</dbReference>
<evidence type="ECO:0000313" key="11">
    <source>
        <dbReference type="Proteomes" id="UP000001519"/>
    </source>
</evidence>
<evidence type="ECO:0000256" key="6">
    <source>
        <dbReference type="ARBA" id="ARBA00022840"/>
    </source>
</evidence>
<evidence type="ECO:0000256" key="1">
    <source>
        <dbReference type="ARBA" id="ARBA00007115"/>
    </source>
</evidence>
<keyword evidence="4" id="KW-0547">Nucleotide-binding</keyword>
<keyword evidence="5" id="KW-0418">Kinase</keyword>
<evidence type="ECO:0000256" key="5">
    <source>
        <dbReference type="ARBA" id="ARBA00022777"/>
    </source>
</evidence>
<dbReference type="SMART" id="SM00220">
    <property type="entry name" value="S_TKc"/>
    <property type="match status" value="1"/>
</dbReference>
<evidence type="ECO:0000256" key="3">
    <source>
        <dbReference type="ARBA" id="ARBA00022679"/>
    </source>
</evidence>
<feature type="domain" description="AGC-kinase C-terminal" evidence="9">
    <location>
        <begin position="276"/>
        <end position="330"/>
    </location>
</feature>
<dbReference type="Ensembl" id="ENSGGOT00000067404.1">
    <property type="protein sequence ID" value="ENSGGOP00000052219.1"/>
    <property type="gene ID" value="ENSGGOG00000042229.1"/>
</dbReference>
<dbReference type="InterPro" id="IPR000961">
    <property type="entry name" value="AGC-kinase_C"/>
</dbReference>
<dbReference type="PROSITE" id="PS00108">
    <property type="entry name" value="PROTEIN_KINASE_ST"/>
    <property type="match status" value="1"/>
</dbReference>
<dbReference type="InterPro" id="IPR008271">
    <property type="entry name" value="Ser/Thr_kinase_AS"/>
</dbReference>
<evidence type="ECO:0000256" key="7">
    <source>
        <dbReference type="SAM" id="MobiDB-lite"/>
    </source>
</evidence>
<dbReference type="InParanoid" id="A0A2I2ZYU5"/>
<organism evidence="10 11">
    <name type="scientific">Gorilla gorilla gorilla</name>
    <name type="common">Western lowland gorilla</name>
    <dbReference type="NCBI Taxonomy" id="9595"/>
    <lineage>
        <taxon>Eukaryota</taxon>
        <taxon>Metazoa</taxon>
        <taxon>Chordata</taxon>
        <taxon>Craniata</taxon>
        <taxon>Vertebrata</taxon>
        <taxon>Euteleostomi</taxon>
        <taxon>Mammalia</taxon>
        <taxon>Eutheria</taxon>
        <taxon>Euarchontoglires</taxon>
        <taxon>Primates</taxon>
        <taxon>Haplorrhini</taxon>
        <taxon>Catarrhini</taxon>
        <taxon>Hominidae</taxon>
        <taxon>Gorilla</taxon>
    </lineage>
</organism>
<dbReference type="InterPro" id="IPR000719">
    <property type="entry name" value="Prot_kinase_dom"/>
</dbReference>
<dbReference type="GO" id="GO:0004691">
    <property type="term" value="F:cAMP-dependent protein kinase activity"/>
    <property type="evidence" value="ECO:0000318"/>
    <property type="project" value="GO_Central"/>
</dbReference>
<reference evidence="10 11" key="2">
    <citation type="journal article" date="2012" name="Nature">
        <title>Insights into hominid evolution from the gorilla genome sequence.</title>
        <authorList>
            <person name="Scally A."/>
            <person name="Dutheil J.Y."/>
            <person name="Hillier L.W."/>
            <person name="Jordan G.E."/>
            <person name="Goodhead I."/>
            <person name="Herrero J."/>
            <person name="Hobolth A."/>
            <person name="Lappalainen T."/>
            <person name="Mailund T."/>
            <person name="Marques-Bonet T."/>
            <person name="McCarthy S."/>
            <person name="Montgomery S.H."/>
            <person name="Schwalie P.C."/>
            <person name="Tang Y.A."/>
            <person name="Ward M.C."/>
            <person name="Xue Y."/>
            <person name="Yngvadottir B."/>
            <person name="Alkan C."/>
            <person name="Andersen L.N."/>
            <person name="Ayub Q."/>
            <person name="Ball E.V."/>
            <person name="Beal K."/>
            <person name="Bradley B.J."/>
            <person name="Chen Y."/>
            <person name="Clee C.M."/>
            <person name="Fitzgerald S."/>
            <person name="Graves T.A."/>
            <person name="Gu Y."/>
            <person name="Heath P."/>
            <person name="Heger A."/>
            <person name="Karakoc E."/>
            <person name="Kolb-Kokocinski A."/>
            <person name="Laird G.K."/>
            <person name="Lunter G."/>
            <person name="Meader S."/>
            <person name="Mort M."/>
            <person name="Mullikin J.C."/>
            <person name="Munch K."/>
            <person name="O'Connor T.D."/>
            <person name="Phillips A.D."/>
            <person name="Prado-Martinez J."/>
            <person name="Rogers A.S."/>
            <person name="Sajjadian S."/>
            <person name="Schmidt D."/>
            <person name="Shaw K."/>
            <person name="Simpson J.T."/>
            <person name="Stenson P.D."/>
            <person name="Turner D.J."/>
            <person name="Vigilant L."/>
            <person name="Vilella A.J."/>
            <person name="Whitener W."/>
            <person name="Zhu B."/>
            <person name="Cooper D.N."/>
            <person name="de Jong P."/>
            <person name="Dermitzakis E.T."/>
            <person name="Eichler E.E."/>
            <person name="Flicek P."/>
            <person name="Goldman N."/>
            <person name="Mundy N.I."/>
            <person name="Ning Z."/>
            <person name="Odom D.T."/>
            <person name="Ponting C.P."/>
            <person name="Quail M.A."/>
            <person name="Ryder O.A."/>
            <person name="Searle S.M."/>
            <person name="Warren W.C."/>
            <person name="Wilson R.K."/>
            <person name="Schierup M.H."/>
            <person name="Rogers J."/>
            <person name="Tyler-Smith C."/>
            <person name="Durbin R."/>
        </authorList>
    </citation>
    <scope>NUCLEOTIDE SEQUENCE [LARGE SCALE GENOMIC DNA]</scope>
</reference>
<protein>
    <recommendedName>
        <fullName evidence="12">Protein kinase X-linked</fullName>
    </recommendedName>
</protein>
<accession>A0A2I2ZYU5</accession>
<evidence type="ECO:0000259" key="9">
    <source>
        <dbReference type="PROSITE" id="PS51285"/>
    </source>
</evidence>
<dbReference type="Gene3D" id="3.30.200.20">
    <property type="entry name" value="Phosphorylase Kinase, domain 1"/>
    <property type="match status" value="1"/>
</dbReference>
<dbReference type="InterPro" id="IPR011009">
    <property type="entry name" value="Kinase-like_dom_sf"/>
</dbReference>
<dbReference type="GO" id="GO:0005829">
    <property type="term" value="C:cytosol"/>
    <property type="evidence" value="ECO:0000318"/>
    <property type="project" value="GO_Central"/>
</dbReference>
<sequence>MEEPRLAQAAEAESDPREVWEETPSWAPTFCPSPKAWSPEPPAHRLQDFDTLATVGTGMFGWVHPVKEKRAKHFFALKLMSIPDVIRSHSPIPHLHPEGIIHPFLIRLCWTELMEYVPGCELFSYLRNQGLFYSAEIICAILHSKKIIYRDLKPENILLDRDGHIKLTNFGFAKKLVDRTWTLCGTPEYLAPEVIQSEGHGRAVDWWALSILIFEMLSGFPPFCVCKILADKIDFPRHLDFHVKDLIKKLLMVDRTRQLGNMKNGANDVKRHQWFRSVDWEAVPQRKLKPPIVPKIARDSDTSNFGTYPENDWDTAVTVPQKGLEIFKNF</sequence>
<dbReference type="OMA" id="SHKWYET"/>
<reference evidence="10" key="3">
    <citation type="submission" date="2025-08" db="UniProtKB">
        <authorList>
            <consortium name="Ensembl"/>
        </authorList>
    </citation>
    <scope>IDENTIFICATION</scope>
</reference>
<dbReference type="AlphaFoldDB" id="A0A2I2ZYU5"/>
<dbReference type="PANTHER" id="PTHR24353:SF134">
    <property type="entry name" value="PROTEIN KINASE X-LINKED"/>
    <property type="match status" value="1"/>
</dbReference>
<dbReference type="GO" id="GO:0007189">
    <property type="term" value="P:adenylate cyclase-activating G protein-coupled receptor signaling pathway"/>
    <property type="evidence" value="ECO:0000318"/>
    <property type="project" value="GO_Central"/>
</dbReference>
<dbReference type="GeneTree" id="ENSGT00940000159832"/>
<evidence type="ECO:0000313" key="10">
    <source>
        <dbReference type="Ensembl" id="ENSGGOP00000052219.1"/>
    </source>
</evidence>
<dbReference type="STRING" id="9593.ENSGGOP00000052219"/>
<evidence type="ECO:0008006" key="12">
    <source>
        <dbReference type="Google" id="ProtNLM"/>
    </source>
</evidence>
<keyword evidence="6" id="KW-0067">ATP-binding</keyword>
<dbReference type="SUPFAM" id="SSF56112">
    <property type="entry name" value="Protein kinase-like (PK-like)"/>
    <property type="match status" value="1"/>
</dbReference>
<reference evidence="11" key="1">
    <citation type="submission" date="2011-05" db="EMBL/GenBank/DDBJ databases">
        <title>Insights into the evolution of the great apes provided by the gorilla genome.</title>
        <authorList>
            <person name="Scally A."/>
        </authorList>
    </citation>
    <scope>NUCLEOTIDE SEQUENCE [LARGE SCALE GENOMIC DNA]</scope>
</reference>
<dbReference type="PROSITE" id="PS51285">
    <property type="entry name" value="AGC_KINASE_CTER"/>
    <property type="match status" value="1"/>
</dbReference>
<keyword evidence="2" id="KW-0723">Serine/threonine-protein kinase</keyword>
<dbReference type="GO" id="GO:0005524">
    <property type="term" value="F:ATP binding"/>
    <property type="evidence" value="ECO:0007669"/>
    <property type="project" value="UniProtKB-KW"/>
</dbReference>
<dbReference type="SMART" id="SM00133">
    <property type="entry name" value="S_TK_X"/>
    <property type="match status" value="1"/>
</dbReference>
<feature type="region of interest" description="Disordered" evidence="7">
    <location>
        <begin position="1"/>
        <end position="25"/>
    </location>
</feature>
<dbReference type="PROSITE" id="PS50011">
    <property type="entry name" value="PROTEIN_KINASE_DOM"/>
    <property type="match status" value="1"/>
</dbReference>
<dbReference type="FunFam" id="1.10.510.10:FF:000005">
    <property type="entry name" value="cAMP-dependent protein kinase catalytic subunit alpha"/>
    <property type="match status" value="1"/>
</dbReference>
<comment type="similarity">
    <text evidence="1">Belongs to the protein kinase superfamily. AGC Ser/Thr protein kinase family. cAMP subfamily.</text>
</comment>
<evidence type="ECO:0000256" key="4">
    <source>
        <dbReference type="ARBA" id="ARBA00022741"/>
    </source>
</evidence>
<evidence type="ECO:0000259" key="8">
    <source>
        <dbReference type="PROSITE" id="PS50011"/>
    </source>
</evidence>
<proteinExistence type="inferred from homology"/>
<dbReference type="PANTHER" id="PTHR24353">
    <property type="entry name" value="CYCLIC NUCLEOTIDE-DEPENDENT PROTEIN KINASE"/>
    <property type="match status" value="1"/>
</dbReference>
<dbReference type="Gene3D" id="1.10.510.10">
    <property type="entry name" value="Transferase(Phosphotransferase) domain 1"/>
    <property type="match status" value="1"/>
</dbReference>
<keyword evidence="11" id="KW-1185">Reference proteome</keyword>
<name>A0A2I2ZYU5_GORGO</name>
<evidence type="ECO:0000256" key="2">
    <source>
        <dbReference type="ARBA" id="ARBA00022527"/>
    </source>
</evidence>
<dbReference type="Pfam" id="PF00069">
    <property type="entry name" value="Pkinase"/>
    <property type="match status" value="1"/>
</dbReference>
<keyword evidence="3" id="KW-0808">Transferase</keyword>
<dbReference type="GO" id="GO:0005952">
    <property type="term" value="C:cAMP-dependent protein kinase complex"/>
    <property type="evidence" value="ECO:0000318"/>
    <property type="project" value="GO_Central"/>
</dbReference>
<dbReference type="GO" id="GO:0007155">
    <property type="term" value="P:cell adhesion"/>
    <property type="evidence" value="ECO:0000318"/>
    <property type="project" value="GO_Central"/>
</dbReference>
<reference evidence="10" key="4">
    <citation type="submission" date="2025-09" db="UniProtKB">
        <authorList>
            <consortium name="Ensembl"/>
        </authorList>
    </citation>
    <scope>IDENTIFICATION</scope>
</reference>
<dbReference type="EMBL" id="CABD030098174">
    <property type="status" value="NOT_ANNOTATED_CDS"/>
    <property type="molecule type" value="Genomic_DNA"/>
</dbReference>